<proteinExistence type="predicted"/>
<evidence type="ECO:0008006" key="4">
    <source>
        <dbReference type="Google" id="ProtNLM"/>
    </source>
</evidence>
<reference evidence="2 3" key="1">
    <citation type="submission" date="2021-01" db="EMBL/GenBank/DDBJ databases">
        <title>Whole genome shotgun sequence of Microbispora corallina NBRC 16416.</title>
        <authorList>
            <person name="Komaki H."/>
            <person name="Tamura T."/>
        </authorList>
    </citation>
    <scope>NUCLEOTIDE SEQUENCE [LARGE SCALE GENOMIC DNA]</scope>
    <source>
        <strain evidence="2 3">NBRC 16416</strain>
    </source>
</reference>
<dbReference type="InterPro" id="IPR006311">
    <property type="entry name" value="TAT_signal"/>
</dbReference>
<dbReference type="EMBL" id="BOOC01000001">
    <property type="protein sequence ID" value="GIH37316.1"/>
    <property type="molecule type" value="Genomic_DNA"/>
</dbReference>
<feature type="signal peptide" evidence="1">
    <location>
        <begin position="1"/>
        <end position="34"/>
    </location>
</feature>
<comment type="caution">
    <text evidence="2">The sequence shown here is derived from an EMBL/GenBank/DDBJ whole genome shotgun (WGS) entry which is preliminary data.</text>
</comment>
<dbReference type="RefSeq" id="WP_204055088.1">
    <property type="nucleotide sequence ID" value="NZ_BAAAGP010000001.1"/>
</dbReference>
<accession>A0ABQ4FR74</accession>
<organism evidence="2 3">
    <name type="scientific">Microbispora corallina</name>
    <dbReference type="NCBI Taxonomy" id="83302"/>
    <lineage>
        <taxon>Bacteria</taxon>
        <taxon>Bacillati</taxon>
        <taxon>Actinomycetota</taxon>
        <taxon>Actinomycetes</taxon>
        <taxon>Streptosporangiales</taxon>
        <taxon>Streptosporangiaceae</taxon>
        <taxon>Microbispora</taxon>
    </lineage>
</organism>
<gene>
    <name evidence="2" type="ORF">Mco01_03160</name>
</gene>
<name>A0ABQ4FR74_9ACTN</name>
<keyword evidence="3" id="KW-1185">Reference proteome</keyword>
<feature type="chain" id="PRO_5046455875" description="Peptidase MA-like domain-containing protein" evidence="1">
    <location>
        <begin position="35"/>
        <end position="293"/>
    </location>
</feature>
<evidence type="ECO:0000256" key="1">
    <source>
        <dbReference type="SAM" id="SignalP"/>
    </source>
</evidence>
<evidence type="ECO:0000313" key="3">
    <source>
        <dbReference type="Proteomes" id="UP000603904"/>
    </source>
</evidence>
<evidence type="ECO:0000313" key="2">
    <source>
        <dbReference type="EMBL" id="GIH37316.1"/>
    </source>
</evidence>
<keyword evidence="1" id="KW-0732">Signal</keyword>
<protein>
    <recommendedName>
        <fullName evidence="4">Peptidase MA-like domain-containing protein</fullName>
    </recommendedName>
</protein>
<dbReference type="Proteomes" id="UP000603904">
    <property type="component" value="Unassembled WGS sequence"/>
</dbReference>
<sequence>MRPPHHRLRPSGRAAARRGGVRALLAGTAAVALAGLTAAAAPADPLLPLARSIVREHPAMWTGASVARGEHAVVVGRPEALVAGLAVLADRGSRAVARVWGRPVDAVVLVPATDADAAALAAPARVEGLAALAGAARVIVEPSGFARLSRAGRQIVLTHELTHVATGAAVHAGVPAWLVEGFADYVGYKDSGLPVAAVAAELAAAVRASGRAPAALPGPDDFAARPPEAYEGAWLACRYVAEGFGERALVALYRAALREGLDRALRDTLGLTISELTLRWRAYVRAELAPGPP</sequence>
<dbReference type="PROSITE" id="PS51318">
    <property type="entry name" value="TAT"/>
    <property type="match status" value="1"/>
</dbReference>